<dbReference type="Pfam" id="PF08421">
    <property type="entry name" value="Methyltransf_13"/>
    <property type="match status" value="1"/>
</dbReference>
<dbReference type="GO" id="GO:0032259">
    <property type="term" value="P:methylation"/>
    <property type="evidence" value="ECO:0007669"/>
    <property type="project" value="UniProtKB-KW"/>
</dbReference>
<proteinExistence type="predicted"/>
<keyword evidence="3" id="KW-0808">Transferase</keyword>
<organism evidence="3 4">
    <name type="scientific">Acidovorax delafieldii 2AN</name>
    <dbReference type="NCBI Taxonomy" id="573060"/>
    <lineage>
        <taxon>Bacteria</taxon>
        <taxon>Pseudomonadati</taxon>
        <taxon>Pseudomonadota</taxon>
        <taxon>Betaproteobacteria</taxon>
        <taxon>Burkholderiales</taxon>
        <taxon>Comamonadaceae</taxon>
        <taxon>Acidovorax</taxon>
    </lineage>
</organism>
<accession>C5T0V8</accession>
<feature type="domain" description="C-methyltransferase" evidence="2">
    <location>
        <begin position="256"/>
        <end position="413"/>
    </location>
</feature>
<dbReference type="Proteomes" id="UP000003856">
    <property type="component" value="Unassembled WGS sequence"/>
</dbReference>
<dbReference type="GO" id="GO:0008168">
    <property type="term" value="F:methyltransferase activity"/>
    <property type="evidence" value="ECO:0007669"/>
    <property type="project" value="UniProtKB-KW"/>
</dbReference>
<dbReference type="PATRIC" id="fig|573060.9.peg.4696"/>
<dbReference type="Gene3D" id="6.20.50.110">
    <property type="entry name" value="Methyltransferase, zinc-binding domain"/>
    <property type="match status" value="1"/>
</dbReference>
<evidence type="ECO:0000313" key="3">
    <source>
        <dbReference type="EMBL" id="EER61916.1"/>
    </source>
</evidence>
<reference evidence="3 4" key="1">
    <citation type="submission" date="2009-05" db="EMBL/GenBank/DDBJ databases">
        <title>The draft genome of Acidovorax delafieldii 2AN.</title>
        <authorList>
            <consortium name="US DOE Joint Genome Institute (JGI-PGF)"/>
            <person name="Lucas S."/>
            <person name="Copeland A."/>
            <person name="Lapidus A."/>
            <person name="Glavina del Rio T."/>
            <person name="Tice H."/>
            <person name="Bruce D."/>
            <person name="Goodwin L."/>
            <person name="Pitluck S."/>
            <person name="Larimer F."/>
            <person name="Land M.L."/>
            <person name="Hauser L."/>
            <person name="Shelobolina E.S."/>
            <person name="Picardal F."/>
            <person name="Roden E."/>
            <person name="Emerson D."/>
        </authorList>
    </citation>
    <scope>NUCLEOTIDE SEQUENCE [LARGE SCALE GENOMIC DNA]</scope>
    <source>
        <strain evidence="3 4">2AN</strain>
    </source>
</reference>
<protein>
    <submittedName>
        <fullName evidence="3">C-methyltransferase</fullName>
    </submittedName>
</protein>
<dbReference type="PANTHER" id="PTHR43861:SF5">
    <property type="entry name" value="BLL5978 PROTEIN"/>
    <property type="match status" value="1"/>
</dbReference>
<dbReference type="RefSeq" id="WP_005793195.1">
    <property type="nucleotide sequence ID" value="NZ_ACQT01000007.1"/>
</dbReference>
<dbReference type="Gene3D" id="6.10.250.3100">
    <property type="match status" value="1"/>
</dbReference>
<keyword evidence="3" id="KW-0489">Methyltransferase</keyword>
<dbReference type="PANTHER" id="PTHR43861">
    <property type="entry name" value="TRANS-ACONITATE 2-METHYLTRANSFERASE-RELATED"/>
    <property type="match status" value="1"/>
</dbReference>
<dbReference type="Pfam" id="PF13489">
    <property type="entry name" value="Methyltransf_23"/>
    <property type="match status" value="1"/>
</dbReference>
<dbReference type="Gene3D" id="3.40.50.720">
    <property type="entry name" value="NAD(P)-binding Rossmann-like Domain"/>
    <property type="match status" value="1"/>
</dbReference>
<dbReference type="InterPro" id="IPR038576">
    <property type="entry name" value="Methyltransf_Zn-bd_dom_put_sf"/>
</dbReference>
<evidence type="ECO:0000259" key="2">
    <source>
        <dbReference type="Pfam" id="PF08484"/>
    </source>
</evidence>
<evidence type="ECO:0000313" key="4">
    <source>
        <dbReference type="Proteomes" id="UP000003856"/>
    </source>
</evidence>
<dbReference type="InterPro" id="IPR013691">
    <property type="entry name" value="MeTrfase_14"/>
</dbReference>
<sequence>MNSTEAFRVPSFACRHCGATVVLPFADLGMTPLCQTQIAPEDFDKPERYFPLQAYVCTQCWLVQLRDCISSGDVFTENYPYFSSYSSSWVQHAKCYVDRMVGQLGLSASSLVVELASNDGYLLQHFAPHAVPVLGVEPSRSVAEAAQRKGIRTETCFFGRDTARALRDVYGAADLVVGNNVLAHVPDINDFVAGVKEVLTPGGTVTFEFPHLLNLIRFNQFDTIYHEHFSYLSLHAVQAVFRTAGLALYDVEELSTHGGSLRVFGQHAGGVLPLSHAVAALLEKERIAGMLDGHVYARFAEQACASKRDILSFLIDARRRGKRVAGYGAPGKGNTLLNFCGIGTDLIDFTVDANPAKQHTFAPGSRIPIYPPAHVRSMKPDYLFILPWNLKEEIMAQTAYIREWGGQWVTPIPEPRVWTEPVAPVQEG</sequence>
<dbReference type="SUPFAM" id="SSF53335">
    <property type="entry name" value="S-adenosyl-L-methionine-dependent methyltransferases"/>
    <property type="match status" value="1"/>
</dbReference>
<feature type="domain" description="Methyltransferase putative zinc binding" evidence="1">
    <location>
        <begin position="14"/>
        <end position="75"/>
    </location>
</feature>
<evidence type="ECO:0000259" key="1">
    <source>
        <dbReference type="Pfam" id="PF08421"/>
    </source>
</evidence>
<comment type="caution">
    <text evidence="3">The sequence shown here is derived from an EMBL/GenBank/DDBJ whole genome shotgun (WGS) entry which is preliminary data.</text>
</comment>
<name>C5T0V8_ACIDE</name>
<gene>
    <name evidence="3" type="ORF">AcdelDRAFT_0538</name>
</gene>
<dbReference type="InterPro" id="IPR013630">
    <property type="entry name" value="Methyltransf_Zn-bd_dom_put"/>
</dbReference>
<dbReference type="AlphaFoldDB" id="C5T0V8"/>
<dbReference type="InterPro" id="IPR029063">
    <property type="entry name" value="SAM-dependent_MTases_sf"/>
</dbReference>
<dbReference type="OrthoDB" id="9815644at2"/>
<dbReference type="EMBL" id="ACQT01000007">
    <property type="protein sequence ID" value="EER61916.1"/>
    <property type="molecule type" value="Genomic_DNA"/>
</dbReference>
<dbReference type="Pfam" id="PF08484">
    <property type="entry name" value="Methyltransf_14"/>
    <property type="match status" value="1"/>
</dbReference>
<keyword evidence="4" id="KW-1185">Reference proteome</keyword>
<dbReference type="Gene3D" id="3.40.50.150">
    <property type="entry name" value="Vaccinia Virus protein VP39"/>
    <property type="match status" value="1"/>
</dbReference>